<dbReference type="AlphaFoldDB" id="A0AA41Q3C6"/>
<evidence type="ECO:0000313" key="2">
    <source>
        <dbReference type="Proteomes" id="UP001165378"/>
    </source>
</evidence>
<protein>
    <submittedName>
        <fullName evidence="1">Uncharacterized protein</fullName>
    </submittedName>
</protein>
<comment type="caution">
    <text evidence="1">The sequence shown here is derived from an EMBL/GenBank/DDBJ whole genome shotgun (WGS) entry which is preliminary data.</text>
</comment>
<reference evidence="1" key="1">
    <citation type="submission" date="2022-01" db="EMBL/GenBank/DDBJ databases">
        <title>Genome-Based Taxonomic Classification of the Phylum Actinobacteria.</title>
        <authorList>
            <person name="Gao Y."/>
        </authorList>
    </citation>
    <scope>NUCLEOTIDE SEQUENCE</scope>
    <source>
        <strain evidence="1">KLBMP 8922</strain>
    </source>
</reference>
<accession>A0AA41Q3C6</accession>
<evidence type="ECO:0000313" key="1">
    <source>
        <dbReference type="EMBL" id="MCF2530798.1"/>
    </source>
</evidence>
<dbReference type="Proteomes" id="UP001165378">
    <property type="component" value="Unassembled WGS sequence"/>
</dbReference>
<organism evidence="1 2">
    <name type="scientific">Yinghuangia soli</name>
    <dbReference type="NCBI Taxonomy" id="2908204"/>
    <lineage>
        <taxon>Bacteria</taxon>
        <taxon>Bacillati</taxon>
        <taxon>Actinomycetota</taxon>
        <taxon>Actinomycetes</taxon>
        <taxon>Kitasatosporales</taxon>
        <taxon>Streptomycetaceae</taxon>
        <taxon>Yinghuangia</taxon>
    </lineage>
</organism>
<keyword evidence="2" id="KW-1185">Reference proteome</keyword>
<gene>
    <name evidence="1" type="ORF">LZ495_26780</name>
</gene>
<sequence>MVAAVVAVLASCGAEKSKPVHAYDVADVRTDRGPVETRFPELGTLAEVTWIGSAWGSVPGRVDVPGPTDVRVVGVATLSPGDLDRLAGRYAWATCGVTPGNVPKPLVAAVGKSSTWCEDEALVRQVDADSSWSLLLDKARGVVYFDSTNM</sequence>
<dbReference type="RefSeq" id="WP_235055456.1">
    <property type="nucleotide sequence ID" value="NZ_JAKFHA010000018.1"/>
</dbReference>
<name>A0AA41Q3C6_9ACTN</name>
<dbReference type="EMBL" id="JAKFHA010000018">
    <property type="protein sequence ID" value="MCF2530798.1"/>
    <property type="molecule type" value="Genomic_DNA"/>
</dbReference>
<proteinExistence type="predicted"/>